<dbReference type="CDD" id="cd00570">
    <property type="entry name" value="GST_N_family"/>
    <property type="match status" value="1"/>
</dbReference>
<dbReference type="InterPro" id="IPR036282">
    <property type="entry name" value="Glutathione-S-Trfase_C_sf"/>
</dbReference>
<dbReference type="InterPro" id="IPR050983">
    <property type="entry name" value="GST_Omega/HSP26"/>
</dbReference>
<comment type="caution">
    <text evidence="3">The sequence shown here is derived from an EMBL/GenBank/DDBJ whole genome shotgun (WGS) entry which is preliminary data.</text>
</comment>
<dbReference type="InterPro" id="IPR036249">
    <property type="entry name" value="Thioredoxin-like_sf"/>
</dbReference>
<dbReference type="PROSITE" id="PS50405">
    <property type="entry name" value="GST_CTER"/>
    <property type="match status" value="1"/>
</dbReference>
<dbReference type="PANTHER" id="PTHR43968">
    <property type="match status" value="1"/>
</dbReference>
<organism evidence="3 4">
    <name type="scientific">Novosphingobium beihaiensis</name>
    <dbReference type="NCBI Taxonomy" id="2930389"/>
    <lineage>
        <taxon>Bacteria</taxon>
        <taxon>Pseudomonadati</taxon>
        <taxon>Pseudomonadota</taxon>
        <taxon>Alphaproteobacteria</taxon>
        <taxon>Sphingomonadales</taxon>
        <taxon>Sphingomonadaceae</taxon>
        <taxon>Novosphingobium</taxon>
    </lineage>
</organism>
<dbReference type="PROSITE" id="PS50404">
    <property type="entry name" value="GST_NTER"/>
    <property type="match status" value="1"/>
</dbReference>
<keyword evidence="4" id="KW-1185">Reference proteome</keyword>
<feature type="domain" description="GST N-terminal" evidence="1">
    <location>
        <begin position="1"/>
        <end position="80"/>
    </location>
</feature>
<dbReference type="Pfam" id="PF13410">
    <property type="entry name" value="GST_C_2"/>
    <property type="match status" value="1"/>
</dbReference>
<proteinExistence type="predicted"/>
<dbReference type="Pfam" id="PF13417">
    <property type="entry name" value="GST_N_3"/>
    <property type="match status" value="1"/>
</dbReference>
<accession>A0ABT0BRC8</accession>
<reference evidence="3 4" key="1">
    <citation type="submission" date="2022-04" db="EMBL/GenBank/DDBJ databases">
        <title>Identification of a novel bacterium isolated from mangrove sediments.</title>
        <authorList>
            <person name="Pan X."/>
        </authorList>
    </citation>
    <scope>NUCLEOTIDE SEQUENCE [LARGE SCALE GENOMIC DNA]</scope>
    <source>
        <strain evidence="3 4">B2638</strain>
    </source>
</reference>
<dbReference type="SFLD" id="SFLDS00019">
    <property type="entry name" value="Glutathione_Transferase_(cytos"/>
    <property type="match status" value="1"/>
</dbReference>
<dbReference type="InterPro" id="IPR004045">
    <property type="entry name" value="Glutathione_S-Trfase_N"/>
</dbReference>
<name>A0ABT0BRC8_9SPHN</name>
<evidence type="ECO:0000259" key="1">
    <source>
        <dbReference type="PROSITE" id="PS50404"/>
    </source>
</evidence>
<dbReference type="Gene3D" id="3.40.30.10">
    <property type="entry name" value="Glutaredoxin"/>
    <property type="match status" value="1"/>
</dbReference>
<gene>
    <name evidence="3" type="ORF">MTR66_12400</name>
</gene>
<dbReference type="InterPro" id="IPR010987">
    <property type="entry name" value="Glutathione-S-Trfase_C-like"/>
</dbReference>
<sequence>MKLELYTTPISPYARTVEIQLAIKGVEFTRIIPERAFVREGGFGDLNPLRKIPVLMLDGKALPETQVICETIEDLFPEPSLLPGTPMERSLMRLLMRTADIYIAAPSIQLLNMTVNPYSEDVAALAAGTIEKGLAALETWIAPGPYAAGNVRSLADCAIAPFLFLFQQILPAHGVKGLPEAGPKLTAYLDAVRQDEHVGDCMAGMEAGLQERMAAAG</sequence>
<evidence type="ECO:0000313" key="4">
    <source>
        <dbReference type="Proteomes" id="UP001202281"/>
    </source>
</evidence>
<dbReference type="Proteomes" id="UP001202281">
    <property type="component" value="Unassembled WGS sequence"/>
</dbReference>
<dbReference type="SFLD" id="SFLDG00358">
    <property type="entry name" value="Main_(cytGST)"/>
    <property type="match status" value="1"/>
</dbReference>
<dbReference type="CDD" id="cd00299">
    <property type="entry name" value="GST_C_family"/>
    <property type="match status" value="1"/>
</dbReference>
<protein>
    <submittedName>
        <fullName evidence="3">Glutathione S-transferase family protein</fullName>
    </submittedName>
</protein>
<dbReference type="RefSeq" id="WP_243921462.1">
    <property type="nucleotide sequence ID" value="NZ_JALHLG010000016.1"/>
</dbReference>
<dbReference type="SUPFAM" id="SSF47616">
    <property type="entry name" value="GST C-terminal domain-like"/>
    <property type="match status" value="1"/>
</dbReference>
<dbReference type="InterPro" id="IPR040079">
    <property type="entry name" value="Glutathione_S-Trfase"/>
</dbReference>
<dbReference type="Gene3D" id="1.20.1050.10">
    <property type="match status" value="1"/>
</dbReference>
<dbReference type="EMBL" id="JALHLG010000016">
    <property type="protein sequence ID" value="MCJ2187612.1"/>
    <property type="molecule type" value="Genomic_DNA"/>
</dbReference>
<evidence type="ECO:0000313" key="3">
    <source>
        <dbReference type="EMBL" id="MCJ2187612.1"/>
    </source>
</evidence>
<evidence type="ECO:0000259" key="2">
    <source>
        <dbReference type="PROSITE" id="PS50405"/>
    </source>
</evidence>
<dbReference type="PANTHER" id="PTHR43968:SF6">
    <property type="entry name" value="GLUTATHIONE S-TRANSFERASE OMEGA"/>
    <property type="match status" value="1"/>
</dbReference>
<feature type="domain" description="GST C-terminal" evidence="2">
    <location>
        <begin position="85"/>
        <end position="209"/>
    </location>
</feature>
<dbReference type="SUPFAM" id="SSF52833">
    <property type="entry name" value="Thioredoxin-like"/>
    <property type="match status" value="1"/>
</dbReference>